<keyword evidence="4" id="KW-1185">Reference proteome</keyword>
<gene>
    <name evidence="2" type="ORF">EV682_10893</name>
    <name evidence="1" type="ORF">NCTC11159_03807</name>
</gene>
<evidence type="ECO:0008006" key="5">
    <source>
        <dbReference type="Google" id="ProtNLM"/>
    </source>
</evidence>
<evidence type="ECO:0000313" key="3">
    <source>
        <dbReference type="Proteomes" id="UP000255108"/>
    </source>
</evidence>
<dbReference type="EMBL" id="SMBT01000008">
    <property type="protein sequence ID" value="TCU85069.1"/>
    <property type="molecule type" value="Genomic_DNA"/>
</dbReference>
<reference evidence="2 4" key="2">
    <citation type="submission" date="2019-03" db="EMBL/GenBank/DDBJ databases">
        <title>Genomic Encyclopedia of Type Strains, Phase IV (KMG-IV): sequencing the most valuable type-strain genomes for metagenomic binning, comparative biology and taxonomic classification.</title>
        <authorList>
            <person name="Goeker M."/>
        </authorList>
    </citation>
    <scope>NUCLEOTIDE SEQUENCE [LARGE SCALE GENOMIC DNA]</scope>
    <source>
        <strain evidence="2 4">DSM 3764</strain>
    </source>
</reference>
<dbReference type="RefSeq" id="WP_207916642.1">
    <property type="nucleotide sequence ID" value="NZ_CAWOLO010000008.1"/>
</dbReference>
<organism evidence="1 3">
    <name type="scientific">Iodobacter fluviatilis</name>
    <dbReference type="NCBI Taxonomy" id="537"/>
    <lineage>
        <taxon>Bacteria</taxon>
        <taxon>Pseudomonadati</taxon>
        <taxon>Pseudomonadota</taxon>
        <taxon>Betaproteobacteria</taxon>
        <taxon>Neisseriales</taxon>
        <taxon>Chitinibacteraceae</taxon>
        <taxon>Iodobacter</taxon>
    </lineage>
</organism>
<dbReference type="EMBL" id="UGHR01000004">
    <property type="protein sequence ID" value="STR45247.1"/>
    <property type="molecule type" value="Genomic_DNA"/>
</dbReference>
<accession>A0A377SW91</accession>
<proteinExistence type="predicted"/>
<evidence type="ECO:0000313" key="2">
    <source>
        <dbReference type="EMBL" id="TCU85069.1"/>
    </source>
</evidence>
<dbReference type="Proteomes" id="UP000255108">
    <property type="component" value="Unassembled WGS sequence"/>
</dbReference>
<evidence type="ECO:0000313" key="4">
    <source>
        <dbReference type="Proteomes" id="UP000295794"/>
    </source>
</evidence>
<protein>
    <recommendedName>
        <fullName evidence="5">Chromosome partitioning protein ParB</fullName>
    </recommendedName>
</protein>
<sequence>MNDLEAMRKQYHLRASEQGLKAWDVHRLIKLSAAFAVISVPLEQIAELDQSYWFDEGGAAPTCRAISEHAKLIQETDLRFPIILSQDGRVMDGMHRVAKALMQGFAEIKAVQFSQDPEPDFIGIDADDLPY</sequence>
<evidence type="ECO:0000313" key="1">
    <source>
        <dbReference type="EMBL" id="STR45247.1"/>
    </source>
</evidence>
<dbReference type="AlphaFoldDB" id="A0A377SW91"/>
<reference evidence="1 3" key="1">
    <citation type="submission" date="2018-06" db="EMBL/GenBank/DDBJ databases">
        <authorList>
            <consortium name="Pathogen Informatics"/>
            <person name="Doyle S."/>
        </authorList>
    </citation>
    <scope>NUCLEOTIDE SEQUENCE [LARGE SCALE GENOMIC DNA]</scope>
    <source>
        <strain evidence="1 3">NCTC11159</strain>
    </source>
</reference>
<dbReference type="Proteomes" id="UP000295794">
    <property type="component" value="Unassembled WGS sequence"/>
</dbReference>
<name>A0A377SW91_9NEIS</name>